<reference evidence="1 2" key="1">
    <citation type="submission" date="2015-04" db="EMBL/GenBank/DDBJ databases">
        <authorList>
            <person name="Heijne W.H."/>
            <person name="Fedorova N.D."/>
            <person name="Nierman W.C."/>
            <person name="Vollebregt A.W."/>
            <person name="Zhao Z."/>
            <person name="Wu L."/>
            <person name="Kumar M."/>
            <person name="Stam H."/>
            <person name="van den Berg M.A."/>
            <person name="Pel H.J."/>
        </authorList>
    </citation>
    <scope>NUCLEOTIDE SEQUENCE [LARGE SCALE GENOMIC DNA]</scope>
    <source>
        <strain evidence="1 2">CBS 393.64</strain>
    </source>
</reference>
<proteinExistence type="predicted"/>
<dbReference type="AlphaFoldDB" id="A0A0F4YJ77"/>
<dbReference type="Proteomes" id="UP000053958">
    <property type="component" value="Unassembled WGS sequence"/>
</dbReference>
<accession>A0A0F4YJ77</accession>
<protein>
    <submittedName>
        <fullName evidence="1">Uncharacterized protein</fullName>
    </submittedName>
</protein>
<feature type="non-terminal residue" evidence="1">
    <location>
        <position position="1"/>
    </location>
</feature>
<organism evidence="1 2">
    <name type="scientific">Rasamsonia emersonii (strain ATCC 16479 / CBS 393.64 / IMI 116815)</name>
    <dbReference type="NCBI Taxonomy" id="1408163"/>
    <lineage>
        <taxon>Eukaryota</taxon>
        <taxon>Fungi</taxon>
        <taxon>Dikarya</taxon>
        <taxon>Ascomycota</taxon>
        <taxon>Pezizomycotina</taxon>
        <taxon>Eurotiomycetes</taxon>
        <taxon>Eurotiomycetidae</taxon>
        <taxon>Eurotiales</taxon>
        <taxon>Trichocomaceae</taxon>
        <taxon>Rasamsonia</taxon>
    </lineage>
</organism>
<name>A0A0F4YJ77_RASE3</name>
<dbReference type="GeneID" id="25320392"/>
<gene>
    <name evidence="1" type="ORF">T310_8131</name>
</gene>
<dbReference type="EMBL" id="LASV01000526">
    <property type="protein sequence ID" value="KKA17931.1"/>
    <property type="molecule type" value="Genomic_DNA"/>
</dbReference>
<dbReference type="RefSeq" id="XP_013324543.1">
    <property type="nucleotide sequence ID" value="XM_013469089.1"/>
</dbReference>
<comment type="caution">
    <text evidence="1">The sequence shown here is derived from an EMBL/GenBank/DDBJ whole genome shotgun (WGS) entry which is preliminary data.</text>
</comment>
<evidence type="ECO:0000313" key="1">
    <source>
        <dbReference type="EMBL" id="KKA17931.1"/>
    </source>
</evidence>
<evidence type="ECO:0000313" key="2">
    <source>
        <dbReference type="Proteomes" id="UP000053958"/>
    </source>
</evidence>
<keyword evidence="2" id="KW-1185">Reference proteome</keyword>
<sequence>CMVARAGGDSRGRWSRNTWRLIDRLYYNVAILAIAVAVPSSPKSICISKPQDSLVSSAAQCLVLYTVLCTPHSYHAGQEAIGSQDELAHLPLQIQTNTR</sequence>